<comment type="caution">
    <text evidence="2">The sequence shown here is derived from an EMBL/GenBank/DDBJ whole genome shotgun (WGS) entry which is preliminary data.</text>
</comment>
<reference evidence="2 3" key="1">
    <citation type="submission" date="2019-03" db="EMBL/GenBank/DDBJ databases">
        <title>Genomic Encyclopedia of Type Strains, Phase IV (KMG-IV): sequencing the most valuable type-strain genomes for metagenomic binning, comparative biology and taxonomic classification.</title>
        <authorList>
            <person name="Goeker M."/>
        </authorList>
    </citation>
    <scope>NUCLEOTIDE SEQUENCE [LARGE SCALE GENOMIC DNA]</scope>
    <source>
        <strain evidence="2 3">DSM 25287</strain>
    </source>
</reference>
<keyword evidence="3" id="KW-1185">Reference proteome</keyword>
<dbReference type="Proteomes" id="UP000295765">
    <property type="component" value="Unassembled WGS sequence"/>
</dbReference>
<feature type="signal peptide" evidence="1">
    <location>
        <begin position="1"/>
        <end position="19"/>
    </location>
</feature>
<dbReference type="EMBL" id="SLWY01000012">
    <property type="protein sequence ID" value="TCO80685.1"/>
    <property type="molecule type" value="Genomic_DNA"/>
</dbReference>
<proteinExistence type="predicted"/>
<dbReference type="RefSeq" id="WP_132542871.1">
    <property type="nucleotide sequence ID" value="NZ_SLWY01000012.1"/>
</dbReference>
<dbReference type="AlphaFoldDB" id="A0A4R2LMK4"/>
<keyword evidence="1" id="KW-0732">Signal</keyword>
<sequence length="117" mass="11727">MRKTLPALALLLAAAAAHADADLKAVSKHGGTMIETADGTILEVTGDTVYLYEHGGTPLAATGASGRIVASGGAAIALEAAGDNRLKLAQALPPGARAVISIKLPGRAPIQTRLEGH</sequence>
<evidence type="ECO:0000313" key="3">
    <source>
        <dbReference type="Proteomes" id="UP000295765"/>
    </source>
</evidence>
<dbReference type="OrthoDB" id="8592387at2"/>
<organism evidence="2 3">
    <name type="scientific">Plasticicumulans lactativorans</name>
    <dbReference type="NCBI Taxonomy" id="1133106"/>
    <lineage>
        <taxon>Bacteria</taxon>
        <taxon>Pseudomonadati</taxon>
        <taxon>Pseudomonadota</taxon>
        <taxon>Gammaproteobacteria</taxon>
        <taxon>Candidatus Competibacteraceae</taxon>
        <taxon>Plasticicumulans</taxon>
    </lineage>
</organism>
<protein>
    <submittedName>
        <fullName evidence="2">Uncharacterized protein</fullName>
    </submittedName>
</protein>
<accession>A0A4R2LMK4</accession>
<feature type="chain" id="PRO_5020756004" evidence="1">
    <location>
        <begin position="20"/>
        <end position="117"/>
    </location>
</feature>
<gene>
    <name evidence="2" type="ORF">EV699_11220</name>
</gene>
<evidence type="ECO:0000313" key="2">
    <source>
        <dbReference type="EMBL" id="TCO80685.1"/>
    </source>
</evidence>
<name>A0A4R2LMK4_9GAMM</name>
<evidence type="ECO:0000256" key="1">
    <source>
        <dbReference type="SAM" id="SignalP"/>
    </source>
</evidence>